<feature type="transmembrane region" description="Helical" evidence="11">
    <location>
        <begin position="423"/>
        <end position="439"/>
    </location>
</feature>
<keyword evidence="14" id="KW-1185">Reference proteome</keyword>
<dbReference type="Pfam" id="PF00689">
    <property type="entry name" value="Cation_ATPase_C"/>
    <property type="match status" value="1"/>
</dbReference>
<dbReference type="PANTHER" id="PTHR43294:SF13">
    <property type="entry name" value="SODIUM_POTASSIUM-TRANSPORTING ATPASE SUBUNIT ALPHA"/>
    <property type="match status" value="1"/>
</dbReference>
<comment type="caution">
    <text evidence="13">The sequence shown here is derived from an EMBL/GenBank/DDBJ whole genome shotgun (WGS) entry which is preliminary data.</text>
</comment>
<evidence type="ECO:0000256" key="1">
    <source>
        <dbReference type="ARBA" id="ARBA00004651"/>
    </source>
</evidence>
<dbReference type="InterPro" id="IPR006068">
    <property type="entry name" value="ATPase_P-typ_cation-transptr_C"/>
</dbReference>
<keyword evidence="4" id="KW-0547">Nucleotide-binding</keyword>
<comment type="subcellular location">
    <subcellularLocation>
        <location evidence="1">Cell membrane</location>
        <topology evidence="1">Multi-pass membrane protein</topology>
    </subcellularLocation>
</comment>
<dbReference type="SUPFAM" id="SSF56784">
    <property type="entry name" value="HAD-like"/>
    <property type="match status" value="1"/>
</dbReference>
<name>A0AAV4S192_CAEEX</name>
<dbReference type="GO" id="GO:0005391">
    <property type="term" value="F:P-type sodium:potassium-exchanging transporter activity"/>
    <property type="evidence" value="ECO:0007669"/>
    <property type="project" value="TreeGrafter"/>
</dbReference>
<evidence type="ECO:0000256" key="8">
    <source>
        <dbReference type="ARBA" id="ARBA00023053"/>
    </source>
</evidence>
<dbReference type="InterPro" id="IPR023298">
    <property type="entry name" value="ATPase_P-typ_TM_dom_sf"/>
</dbReference>
<feature type="transmembrane region" description="Helical" evidence="11">
    <location>
        <begin position="290"/>
        <end position="310"/>
    </location>
</feature>
<evidence type="ECO:0000256" key="5">
    <source>
        <dbReference type="ARBA" id="ARBA00022840"/>
    </source>
</evidence>
<dbReference type="AlphaFoldDB" id="A0AAV4S192"/>
<feature type="domain" description="Cation-transporting P-type ATPase C-terminal" evidence="12">
    <location>
        <begin position="237"/>
        <end position="446"/>
    </location>
</feature>
<dbReference type="InterPro" id="IPR036412">
    <property type="entry name" value="HAD-like_sf"/>
</dbReference>
<evidence type="ECO:0000256" key="2">
    <source>
        <dbReference type="ARBA" id="ARBA00022475"/>
    </source>
</evidence>
<evidence type="ECO:0000256" key="3">
    <source>
        <dbReference type="ARBA" id="ARBA00022692"/>
    </source>
</evidence>
<evidence type="ECO:0000259" key="12">
    <source>
        <dbReference type="Pfam" id="PF00689"/>
    </source>
</evidence>
<dbReference type="PRINTS" id="PR00120">
    <property type="entry name" value="HATPASE"/>
</dbReference>
<keyword evidence="7 11" id="KW-1133">Transmembrane helix</keyword>
<dbReference type="SUPFAM" id="SSF81665">
    <property type="entry name" value="Calcium ATPase, transmembrane domain M"/>
    <property type="match status" value="1"/>
</dbReference>
<proteinExistence type="predicted"/>
<accession>A0AAV4S192</accession>
<keyword evidence="10" id="KW-0406">Ion transport</keyword>
<dbReference type="GO" id="GO:0036376">
    <property type="term" value="P:sodium ion export across plasma membrane"/>
    <property type="evidence" value="ECO:0007669"/>
    <property type="project" value="TreeGrafter"/>
</dbReference>
<dbReference type="GO" id="GO:0006883">
    <property type="term" value="P:intracellular sodium ion homeostasis"/>
    <property type="evidence" value="ECO:0007669"/>
    <property type="project" value="TreeGrafter"/>
</dbReference>
<dbReference type="FunFam" id="1.20.1110.10:FF:000095">
    <property type="entry name" value="Sodium/potassium-transporting ATPase subunit alpha-1"/>
    <property type="match status" value="1"/>
</dbReference>
<dbReference type="GO" id="GO:0005886">
    <property type="term" value="C:plasma membrane"/>
    <property type="evidence" value="ECO:0007669"/>
    <property type="project" value="UniProtKB-SubCell"/>
</dbReference>
<evidence type="ECO:0000256" key="6">
    <source>
        <dbReference type="ARBA" id="ARBA00022967"/>
    </source>
</evidence>
<dbReference type="GO" id="GO:0005524">
    <property type="term" value="F:ATP binding"/>
    <property type="evidence" value="ECO:0007669"/>
    <property type="project" value="UniProtKB-KW"/>
</dbReference>
<dbReference type="InterPro" id="IPR050510">
    <property type="entry name" value="Cation_transp_ATPase_P-type"/>
</dbReference>
<evidence type="ECO:0000313" key="14">
    <source>
        <dbReference type="Proteomes" id="UP001054945"/>
    </source>
</evidence>
<dbReference type="GO" id="GO:0016887">
    <property type="term" value="F:ATP hydrolysis activity"/>
    <property type="evidence" value="ECO:0007669"/>
    <property type="project" value="InterPro"/>
</dbReference>
<protein>
    <recommendedName>
        <fullName evidence="12">Cation-transporting P-type ATPase C-terminal domain-containing protein</fullName>
    </recommendedName>
</protein>
<keyword evidence="3 11" id="KW-0812">Transmembrane</keyword>
<keyword evidence="9 11" id="KW-0472">Membrane</keyword>
<feature type="transmembrane region" description="Helical" evidence="11">
    <location>
        <begin position="391"/>
        <end position="408"/>
    </location>
</feature>
<evidence type="ECO:0000256" key="9">
    <source>
        <dbReference type="ARBA" id="ARBA00023136"/>
    </source>
</evidence>
<evidence type="ECO:0000256" key="10">
    <source>
        <dbReference type="ARBA" id="ARBA00023201"/>
    </source>
</evidence>
<dbReference type="InterPro" id="IPR023214">
    <property type="entry name" value="HAD_sf"/>
</dbReference>
<evidence type="ECO:0000256" key="4">
    <source>
        <dbReference type="ARBA" id="ARBA00022741"/>
    </source>
</evidence>
<dbReference type="InterPro" id="IPR001757">
    <property type="entry name" value="P_typ_ATPase"/>
</dbReference>
<keyword evidence="8" id="KW-0915">Sodium</keyword>
<gene>
    <name evidence="13" type="primary">Atpalpha</name>
    <name evidence="13" type="ORF">CEXT_214501</name>
</gene>
<dbReference type="EMBL" id="BPLR01008845">
    <property type="protein sequence ID" value="GIY27739.1"/>
    <property type="molecule type" value="Genomic_DNA"/>
</dbReference>
<dbReference type="GO" id="GO:0030007">
    <property type="term" value="P:intracellular potassium ion homeostasis"/>
    <property type="evidence" value="ECO:0007669"/>
    <property type="project" value="TreeGrafter"/>
</dbReference>
<feature type="transmembrane region" description="Helical" evidence="11">
    <location>
        <begin position="351"/>
        <end position="370"/>
    </location>
</feature>
<reference evidence="13 14" key="1">
    <citation type="submission" date="2021-06" db="EMBL/GenBank/DDBJ databases">
        <title>Caerostris extrusa draft genome.</title>
        <authorList>
            <person name="Kono N."/>
            <person name="Arakawa K."/>
        </authorList>
    </citation>
    <scope>NUCLEOTIDE SEQUENCE [LARGE SCALE GENOMIC DNA]</scope>
</reference>
<dbReference type="FunFam" id="3.40.50.1000:FF:000083">
    <property type="entry name" value="Sodium/potassium-transporting ATPase subunit alpha"/>
    <property type="match status" value="1"/>
</dbReference>
<keyword evidence="5" id="KW-0067">ATP-binding</keyword>
<keyword evidence="6" id="KW-1278">Translocase</keyword>
<keyword evidence="10" id="KW-0813">Transport</keyword>
<dbReference type="GO" id="GO:1902600">
    <property type="term" value="P:proton transmembrane transport"/>
    <property type="evidence" value="ECO:0007669"/>
    <property type="project" value="TreeGrafter"/>
</dbReference>
<evidence type="ECO:0000256" key="11">
    <source>
        <dbReference type="SAM" id="Phobius"/>
    </source>
</evidence>
<organism evidence="13 14">
    <name type="scientific">Caerostris extrusa</name>
    <name type="common">Bark spider</name>
    <name type="synonym">Caerostris bankana</name>
    <dbReference type="NCBI Taxonomy" id="172846"/>
    <lineage>
        <taxon>Eukaryota</taxon>
        <taxon>Metazoa</taxon>
        <taxon>Ecdysozoa</taxon>
        <taxon>Arthropoda</taxon>
        <taxon>Chelicerata</taxon>
        <taxon>Arachnida</taxon>
        <taxon>Araneae</taxon>
        <taxon>Araneomorphae</taxon>
        <taxon>Entelegynae</taxon>
        <taxon>Araneoidea</taxon>
        <taxon>Araneidae</taxon>
        <taxon>Caerostris</taxon>
    </lineage>
</organism>
<keyword evidence="10" id="KW-0739">Sodium transport</keyword>
<keyword evidence="2" id="KW-1003">Cell membrane</keyword>
<dbReference type="Gene3D" id="3.40.50.1000">
    <property type="entry name" value="HAD superfamily/HAD-like"/>
    <property type="match status" value="1"/>
</dbReference>
<evidence type="ECO:0000313" key="13">
    <source>
        <dbReference type="EMBL" id="GIY27739.1"/>
    </source>
</evidence>
<dbReference type="PANTHER" id="PTHR43294">
    <property type="entry name" value="SODIUM/POTASSIUM-TRANSPORTING ATPASE SUBUNIT ALPHA"/>
    <property type="match status" value="1"/>
</dbReference>
<dbReference type="Pfam" id="PF13246">
    <property type="entry name" value="Cation_ATPase"/>
    <property type="match status" value="1"/>
</dbReference>
<dbReference type="PRINTS" id="PR00119">
    <property type="entry name" value="CATATPASE"/>
</dbReference>
<evidence type="ECO:0000256" key="7">
    <source>
        <dbReference type="ARBA" id="ARBA00022989"/>
    </source>
</evidence>
<dbReference type="Proteomes" id="UP001054945">
    <property type="component" value="Unassembled WGS sequence"/>
</dbReference>
<sequence length="461" mass="52097">MDDEMKEAFNNAYLELGGLGERVIGFCDYMLPADKFPPGYPFDADEQNFPLSGLRFLGLVSMIDPPRAAVPDAVAKCRSAGIKVIMVTGDHPITAKAIAKAVGIISEGNETVDDIAQRLNIPVEEVNPRDAKAAVVHGSELRDMATDYLDNILKHHTEIVFARTSPQQKLIIVEGCQRQGAIVAVTGDGVNDSPALKKSRHWPFDLRQSKEIHRLHFDQQHPRNHPLFLLFILADVPLPLGTVTILCIDLGTDLVPAISLAYEKPESDIMKRRPRDPLVDKLVNERLISIAYGQIGMIQGAAGFFAYFVIMSENGFMPGRLLGVRKEWDSKAINDLKDSYNQEWTYHDRKILEYTCHTAFFASIVIVQWADLIICKTRRNSILHQGMKNHVLNFGLVFETALAAFLSYCPGMDKGLRMYPLKLNWWFPALPFSFLIFVYDEARRFILRRNPGGWVERETYY</sequence>
<dbReference type="Gene3D" id="1.20.1110.10">
    <property type="entry name" value="Calcium-transporting ATPase, transmembrane domain"/>
    <property type="match status" value="1"/>
</dbReference>
<dbReference type="GO" id="GO:1990573">
    <property type="term" value="P:potassium ion import across plasma membrane"/>
    <property type="evidence" value="ECO:0007669"/>
    <property type="project" value="TreeGrafter"/>
</dbReference>